<feature type="region of interest" description="Disordered" evidence="7">
    <location>
        <begin position="87"/>
        <end position="174"/>
    </location>
</feature>
<sequence length="174" mass="19267">MHMSDSSLGRLSDAEALEDAIVLSNYRGTLHKRGSKPQQAGLWFGPRLGRRDRRSPSDDLDEIEAGAGEGALIELLREAPWAIVPLRGGSKRQTVNYTPRLGRDSSEDQEEDDLNTSLMESRSPPFAPRLGRRLVPFSPRLGRDQPQQGDIYSPRLGRSLPPSPTTSSGQQKQH</sequence>
<keyword evidence="6" id="KW-0527">Neuropeptide</keyword>
<dbReference type="AlphaFoldDB" id="A0A7R9PLW5"/>
<evidence type="ECO:0000256" key="7">
    <source>
        <dbReference type="SAM" id="MobiDB-lite"/>
    </source>
</evidence>
<dbReference type="GO" id="GO:0005184">
    <property type="term" value="F:neuropeptide hormone activity"/>
    <property type="evidence" value="ECO:0007669"/>
    <property type="project" value="InterPro"/>
</dbReference>
<comment type="subcellular location">
    <subcellularLocation>
        <location evidence="1">Secreted</location>
    </subcellularLocation>
</comment>
<gene>
    <name evidence="8" type="ORF">TGEB3V08_LOCUS6076</name>
</gene>
<keyword evidence="3" id="KW-0964">Secreted</keyword>
<evidence type="ECO:0000256" key="1">
    <source>
        <dbReference type="ARBA" id="ARBA00004613"/>
    </source>
</evidence>
<dbReference type="InterPro" id="IPR008730">
    <property type="entry name" value="PBAN"/>
</dbReference>
<dbReference type="GO" id="GO:0042811">
    <property type="term" value="P:pheromone biosynthetic process"/>
    <property type="evidence" value="ECO:0007669"/>
    <property type="project" value="InterPro"/>
</dbReference>
<keyword evidence="4" id="KW-0372">Hormone</keyword>
<feature type="compositionally biased region" description="Polar residues" evidence="7">
    <location>
        <begin position="165"/>
        <end position="174"/>
    </location>
</feature>
<evidence type="ECO:0000256" key="2">
    <source>
        <dbReference type="ARBA" id="ARBA00007714"/>
    </source>
</evidence>
<evidence type="ECO:0000256" key="4">
    <source>
        <dbReference type="ARBA" id="ARBA00022702"/>
    </source>
</evidence>
<reference evidence="8" key="1">
    <citation type="submission" date="2020-11" db="EMBL/GenBank/DDBJ databases">
        <authorList>
            <person name="Tran Van P."/>
        </authorList>
    </citation>
    <scope>NUCLEOTIDE SEQUENCE</scope>
</reference>
<dbReference type="EMBL" id="OE841398">
    <property type="protein sequence ID" value="CAD7595534.1"/>
    <property type="molecule type" value="Genomic_DNA"/>
</dbReference>
<dbReference type="GO" id="GO:0005576">
    <property type="term" value="C:extracellular region"/>
    <property type="evidence" value="ECO:0007669"/>
    <property type="project" value="UniProtKB-SubCell"/>
</dbReference>
<dbReference type="InterPro" id="IPR001484">
    <property type="entry name" value="Pyrokinin_CS"/>
</dbReference>
<feature type="region of interest" description="Disordered" evidence="7">
    <location>
        <begin position="30"/>
        <end position="60"/>
    </location>
</feature>
<protein>
    <recommendedName>
        <fullName evidence="9">Pheromone biosynthesis activating neuropeptide</fullName>
    </recommendedName>
</protein>
<evidence type="ECO:0000256" key="3">
    <source>
        <dbReference type="ARBA" id="ARBA00022525"/>
    </source>
</evidence>
<comment type="similarity">
    <text evidence="2">Belongs to the pyrokinin family.</text>
</comment>
<evidence type="ECO:0008006" key="9">
    <source>
        <dbReference type="Google" id="ProtNLM"/>
    </source>
</evidence>
<evidence type="ECO:0000256" key="6">
    <source>
        <dbReference type="ARBA" id="ARBA00023320"/>
    </source>
</evidence>
<accession>A0A7R9PLW5</accession>
<evidence type="ECO:0000256" key="5">
    <source>
        <dbReference type="ARBA" id="ARBA00022815"/>
    </source>
</evidence>
<evidence type="ECO:0000313" key="8">
    <source>
        <dbReference type="EMBL" id="CAD7595534.1"/>
    </source>
</evidence>
<dbReference type="Pfam" id="PF05874">
    <property type="entry name" value="PBAN"/>
    <property type="match status" value="1"/>
</dbReference>
<dbReference type="GO" id="GO:0007218">
    <property type="term" value="P:neuropeptide signaling pathway"/>
    <property type="evidence" value="ECO:0007669"/>
    <property type="project" value="UniProtKB-KW"/>
</dbReference>
<organism evidence="8">
    <name type="scientific">Timema genevievae</name>
    <name type="common">Walking stick</name>
    <dbReference type="NCBI Taxonomy" id="629358"/>
    <lineage>
        <taxon>Eukaryota</taxon>
        <taxon>Metazoa</taxon>
        <taxon>Ecdysozoa</taxon>
        <taxon>Arthropoda</taxon>
        <taxon>Hexapoda</taxon>
        <taxon>Insecta</taxon>
        <taxon>Pterygota</taxon>
        <taxon>Neoptera</taxon>
        <taxon>Polyneoptera</taxon>
        <taxon>Phasmatodea</taxon>
        <taxon>Timematodea</taxon>
        <taxon>Timematoidea</taxon>
        <taxon>Timematidae</taxon>
        <taxon>Timema</taxon>
    </lineage>
</organism>
<dbReference type="PROSITE" id="PS00539">
    <property type="entry name" value="PYROKININ"/>
    <property type="match status" value="1"/>
</dbReference>
<proteinExistence type="inferred from homology"/>
<name>A0A7R9PLW5_TIMGE</name>
<keyword evidence="5" id="KW-0027">Amidation</keyword>